<proteinExistence type="predicted"/>
<comment type="caution">
    <text evidence="1">The sequence shown here is derived from an EMBL/GenBank/DDBJ whole genome shotgun (WGS) entry which is preliminary data.</text>
</comment>
<dbReference type="AlphaFoldDB" id="A0A2W5NTR6"/>
<sequence length="87" mass="9598">MKVSERDLYPDADPECFGTAASKCEGFTPDCSFHGRCMNGGDCFASPAHLVAARMVESLLPKDGRAGLHLAYLRRVAEMLREDRVHL</sequence>
<gene>
    <name evidence="1" type="ORF">DI555_06950</name>
</gene>
<protein>
    <submittedName>
        <fullName evidence="1">Uncharacterized protein</fullName>
    </submittedName>
</protein>
<name>A0A2W5NTR6_9SPHN</name>
<evidence type="ECO:0000313" key="1">
    <source>
        <dbReference type="EMBL" id="PZQ55758.1"/>
    </source>
</evidence>
<organism evidence="1 2">
    <name type="scientific">Novosphingobium pentaromativorans</name>
    <dbReference type="NCBI Taxonomy" id="205844"/>
    <lineage>
        <taxon>Bacteria</taxon>
        <taxon>Pseudomonadati</taxon>
        <taxon>Pseudomonadota</taxon>
        <taxon>Alphaproteobacteria</taxon>
        <taxon>Sphingomonadales</taxon>
        <taxon>Sphingomonadaceae</taxon>
        <taxon>Novosphingobium</taxon>
    </lineage>
</organism>
<evidence type="ECO:0000313" key="2">
    <source>
        <dbReference type="Proteomes" id="UP000249082"/>
    </source>
</evidence>
<dbReference type="EMBL" id="QFPX01000005">
    <property type="protein sequence ID" value="PZQ55758.1"/>
    <property type="molecule type" value="Genomic_DNA"/>
</dbReference>
<reference evidence="1 2" key="1">
    <citation type="submission" date="2017-08" db="EMBL/GenBank/DDBJ databases">
        <title>Infants hospitalized years apart are colonized by the same room-sourced microbial strains.</title>
        <authorList>
            <person name="Brooks B."/>
            <person name="Olm M.R."/>
            <person name="Firek B.A."/>
            <person name="Baker R."/>
            <person name="Thomas B.C."/>
            <person name="Morowitz M.J."/>
            <person name="Banfield J.F."/>
        </authorList>
    </citation>
    <scope>NUCLEOTIDE SEQUENCE [LARGE SCALE GENOMIC DNA]</scope>
    <source>
        <strain evidence="1">S2_005_002_R2_33</strain>
    </source>
</reference>
<dbReference type="Proteomes" id="UP000249082">
    <property type="component" value="Unassembled WGS sequence"/>
</dbReference>
<accession>A0A2W5NTR6</accession>